<accession>A0ABV1RSS7</accession>
<evidence type="ECO:0000313" key="1">
    <source>
        <dbReference type="EMBL" id="MER2997122.1"/>
    </source>
</evidence>
<sequence>MKQIFYAIIISTLLSGCAGLGKISKTVNQSTETIAATPQQHDWLTINLPDSAATHNTFTKGQNYFVPALVYWGWNSTLNCEIAPYTSALLVRNAIYKAADELQLKQHLGDKKVVINLQQAPGKFVYENKGDVVYLLFVTVSDIKESITPVPVDLQATYELHSPVDQTFKATTTIPNQEQKITNSWSSKKGFTRAHLNSLNLEAQRMGTELVKQIIARHGSTVSQ</sequence>
<organism evidence="1 2">
    <name type="scientific">Pontibacter populi</name>
    <dbReference type="NCBI Taxonomy" id="890055"/>
    <lineage>
        <taxon>Bacteria</taxon>
        <taxon>Pseudomonadati</taxon>
        <taxon>Bacteroidota</taxon>
        <taxon>Cytophagia</taxon>
        <taxon>Cytophagales</taxon>
        <taxon>Hymenobacteraceae</taxon>
        <taxon>Pontibacter</taxon>
    </lineage>
</organism>
<evidence type="ECO:0000313" key="2">
    <source>
        <dbReference type="Proteomes" id="UP001476807"/>
    </source>
</evidence>
<protein>
    <recommendedName>
        <fullName evidence="3">DUF4136 domain-containing protein</fullName>
    </recommendedName>
</protein>
<reference evidence="1 2" key="1">
    <citation type="submission" date="2024-06" db="EMBL/GenBank/DDBJ databases">
        <title>Pontibacter populi HYL7-15.</title>
        <authorList>
            <person name="Kim M.K."/>
        </authorList>
    </citation>
    <scope>NUCLEOTIDE SEQUENCE [LARGE SCALE GENOMIC DNA]</scope>
    <source>
        <strain evidence="1 2">HYL7-15</strain>
    </source>
</reference>
<dbReference type="Proteomes" id="UP001476807">
    <property type="component" value="Unassembled WGS sequence"/>
</dbReference>
<dbReference type="RefSeq" id="WP_350411502.1">
    <property type="nucleotide sequence ID" value="NZ_JBEOKT010000004.1"/>
</dbReference>
<dbReference type="EMBL" id="JBEOKT010000004">
    <property type="protein sequence ID" value="MER2997122.1"/>
    <property type="molecule type" value="Genomic_DNA"/>
</dbReference>
<evidence type="ECO:0008006" key="3">
    <source>
        <dbReference type="Google" id="ProtNLM"/>
    </source>
</evidence>
<keyword evidence="2" id="KW-1185">Reference proteome</keyword>
<name>A0ABV1RSS7_9BACT</name>
<dbReference type="PROSITE" id="PS51257">
    <property type="entry name" value="PROKAR_LIPOPROTEIN"/>
    <property type="match status" value="1"/>
</dbReference>
<gene>
    <name evidence="1" type="ORF">ABS362_06160</name>
</gene>
<comment type="caution">
    <text evidence="1">The sequence shown here is derived from an EMBL/GenBank/DDBJ whole genome shotgun (WGS) entry which is preliminary data.</text>
</comment>
<proteinExistence type="predicted"/>